<dbReference type="PANTHER" id="PTHR43020:SF2">
    <property type="entry name" value="MITOCHONDRIAL TRNA METHYLTHIOTRANSFERASE CDK5RAP1"/>
    <property type="match status" value="1"/>
</dbReference>
<protein>
    <submittedName>
        <fullName evidence="10">tRNA (N6-isopentenyl adenosine(37)-C2)-methylthiotransferase MiaB</fullName>
    </submittedName>
</protein>
<dbReference type="Proteomes" id="UP000229381">
    <property type="component" value="Unassembled WGS sequence"/>
</dbReference>
<dbReference type="GO" id="GO:0005829">
    <property type="term" value="C:cytosol"/>
    <property type="evidence" value="ECO:0007669"/>
    <property type="project" value="TreeGrafter"/>
</dbReference>
<dbReference type="PROSITE" id="PS01278">
    <property type="entry name" value="MTTASE_RADICAL"/>
    <property type="match status" value="1"/>
</dbReference>
<feature type="domain" description="Radical SAM core" evidence="9">
    <location>
        <begin position="134"/>
        <end position="322"/>
    </location>
</feature>
<evidence type="ECO:0000256" key="6">
    <source>
        <dbReference type="ARBA" id="ARBA00023004"/>
    </source>
</evidence>
<keyword evidence="6" id="KW-0408">Iron</keyword>
<dbReference type="SFLD" id="SFLDS00029">
    <property type="entry name" value="Radical_SAM"/>
    <property type="match status" value="1"/>
</dbReference>
<keyword evidence="2" id="KW-0004">4Fe-4S</keyword>
<sequence>MRYFIITFGCQMNKSDSERIALILEQKGYKPALKINGADLIVVNMCSVRQSAVDRVYGLIPKFQKLKTKNKKVKTILTGCILKKDEKKFQKSFDLILDIKNLQNWPKYLEKESYSLFQPWHNYGVSYLRITPKYKTNSLAYVPISNGCNNFCTYCVVPFTRGPLICRDHEEILREVKRAVSPIRNTISNGAREIWLLGQNVNDYTSPGNSLINFPKLLKMVNDIPGKFVIRFTSPNPKNFSDELIKVMAESKKIAKFLNLPVQSGDNEILKKMNRPYTVEQYKDLVKKIREKIPNINLSTDVIVGFPEETKKQFQNTAKLFK</sequence>
<dbReference type="Pfam" id="PF00919">
    <property type="entry name" value="UPF0004"/>
    <property type="match status" value="1"/>
</dbReference>
<evidence type="ECO:0000256" key="5">
    <source>
        <dbReference type="ARBA" id="ARBA00022723"/>
    </source>
</evidence>
<dbReference type="InterPro" id="IPR005839">
    <property type="entry name" value="Methylthiotransferase"/>
</dbReference>
<dbReference type="CDD" id="cd01335">
    <property type="entry name" value="Radical_SAM"/>
    <property type="match status" value="1"/>
</dbReference>
<comment type="caution">
    <text evidence="10">The sequence shown here is derived from an EMBL/GenBank/DDBJ whole genome shotgun (WGS) entry which is preliminary data.</text>
</comment>
<evidence type="ECO:0000259" key="9">
    <source>
        <dbReference type="PROSITE" id="PS51918"/>
    </source>
</evidence>
<evidence type="ECO:0000256" key="7">
    <source>
        <dbReference type="ARBA" id="ARBA00023014"/>
    </source>
</evidence>
<dbReference type="FunFam" id="3.40.50.12160:FF:000003">
    <property type="entry name" value="CDK5 regulatory subunit-associated protein 1"/>
    <property type="match status" value="1"/>
</dbReference>
<dbReference type="Pfam" id="PF04055">
    <property type="entry name" value="Radical_SAM"/>
    <property type="match status" value="1"/>
</dbReference>
<dbReference type="AlphaFoldDB" id="A0A2H0MPL8"/>
<evidence type="ECO:0000256" key="2">
    <source>
        <dbReference type="ARBA" id="ARBA00022485"/>
    </source>
</evidence>
<keyword evidence="3 10" id="KW-0808">Transferase</keyword>
<organism evidence="10 11">
    <name type="scientific">Candidatus Nealsonbacteria bacterium CG11_big_fil_rev_8_21_14_0_20_39_9</name>
    <dbReference type="NCBI Taxonomy" id="1974715"/>
    <lineage>
        <taxon>Bacteria</taxon>
        <taxon>Candidatus Nealsoniibacteriota</taxon>
    </lineage>
</organism>
<proteinExistence type="predicted"/>
<keyword evidence="4" id="KW-0949">S-adenosyl-L-methionine</keyword>
<dbReference type="InterPro" id="IPR007197">
    <property type="entry name" value="rSAM"/>
</dbReference>
<evidence type="ECO:0000259" key="8">
    <source>
        <dbReference type="PROSITE" id="PS51449"/>
    </source>
</evidence>
<name>A0A2H0MPL8_9BACT</name>
<dbReference type="GO" id="GO:0046872">
    <property type="term" value="F:metal ion binding"/>
    <property type="evidence" value="ECO:0007669"/>
    <property type="project" value="UniProtKB-KW"/>
</dbReference>
<evidence type="ECO:0000313" key="11">
    <source>
        <dbReference type="Proteomes" id="UP000229381"/>
    </source>
</evidence>
<dbReference type="InterPro" id="IPR038135">
    <property type="entry name" value="Methylthiotransferase_N_sf"/>
</dbReference>
<dbReference type="EMBL" id="PCWI01000008">
    <property type="protein sequence ID" value="PIQ98599.1"/>
    <property type="molecule type" value="Genomic_DNA"/>
</dbReference>
<evidence type="ECO:0000313" key="10">
    <source>
        <dbReference type="EMBL" id="PIQ98599.1"/>
    </source>
</evidence>
<comment type="cofactor">
    <cofactor evidence="1">
        <name>[4Fe-4S] cluster</name>
        <dbReference type="ChEBI" id="CHEBI:49883"/>
    </cofactor>
</comment>
<keyword evidence="5" id="KW-0479">Metal-binding</keyword>
<dbReference type="InterPro" id="IPR006638">
    <property type="entry name" value="Elp3/MiaA/NifB-like_rSAM"/>
</dbReference>
<dbReference type="SFLD" id="SFLDG01082">
    <property type="entry name" value="B12-binding_domain_containing"/>
    <property type="match status" value="1"/>
</dbReference>
<evidence type="ECO:0000256" key="3">
    <source>
        <dbReference type="ARBA" id="ARBA00022679"/>
    </source>
</evidence>
<dbReference type="PROSITE" id="PS51918">
    <property type="entry name" value="RADICAL_SAM"/>
    <property type="match status" value="1"/>
</dbReference>
<dbReference type="InterPro" id="IPR013848">
    <property type="entry name" value="Methylthiotransferase_N"/>
</dbReference>
<dbReference type="GO" id="GO:0051539">
    <property type="term" value="F:4 iron, 4 sulfur cluster binding"/>
    <property type="evidence" value="ECO:0007669"/>
    <property type="project" value="UniProtKB-KW"/>
</dbReference>
<feature type="non-terminal residue" evidence="10">
    <location>
        <position position="322"/>
    </location>
</feature>
<gene>
    <name evidence="10" type="ORF">COV64_00340</name>
</gene>
<dbReference type="InterPro" id="IPR058240">
    <property type="entry name" value="rSAM_sf"/>
</dbReference>
<dbReference type="NCBIfam" id="TIGR00089">
    <property type="entry name" value="MiaB/RimO family radical SAM methylthiotransferase"/>
    <property type="match status" value="1"/>
</dbReference>
<dbReference type="Gene3D" id="3.40.50.12160">
    <property type="entry name" value="Methylthiotransferase, N-terminal domain"/>
    <property type="match status" value="1"/>
</dbReference>
<dbReference type="InterPro" id="IPR023404">
    <property type="entry name" value="rSAM_horseshoe"/>
</dbReference>
<dbReference type="PROSITE" id="PS51449">
    <property type="entry name" value="MTTASE_N"/>
    <property type="match status" value="1"/>
</dbReference>
<dbReference type="SMART" id="SM00729">
    <property type="entry name" value="Elp3"/>
    <property type="match status" value="1"/>
</dbReference>
<keyword evidence="7" id="KW-0411">Iron-sulfur</keyword>
<feature type="domain" description="MTTase N-terminal" evidence="8">
    <location>
        <begin position="1"/>
        <end position="114"/>
    </location>
</feature>
<reference evidence="10 11" key="1">
    <citation type="submission" date="2017-09" db="EMBL/GenBank/DDBJ databases">
        <title>Depth-based differentiation of microbial function through sediment-hosted aquifers and enrichment of novel symbionts in the deep terrestrial subsurface.</title>
        <authorList>
            <person name="Probst A.J."/>
            <person name="Ladd B."/>
            <person name="Jarett J.K."/>
            <person name="Geller-Mcgrath D.E."/>
            <person name="Sieber C.M."/>
            <person name="Emerson J.B."/>
            <person name="Anantharaman K."/>
            <person name="Thomas B.C."/>
            <person name="Malmstrom R."/>
            <person name="Stieglmeier M."/>
            <person name="Klingl A."/>
            <person name="Woyke T."/>
            <person name="Ryan C.M."/>
            <person name="Banfield J.F."/>
        </authorList>
    </citation>
    <scope>NUCLEOTIDE SEQUENCE [LARGE SCALE GENOMIC DNA]</scope>
    <source>
        <strain evidence="10">CG11_big_fil_rev_8_21_14_0_20_39_9</strain>
    </source>
</reference>
<dbReference type="Gene3D" id="3.80.30.20">
    <property type="entry name" value="tm_1862 like domain"/>
    <property type="match status" value="1"/>
</dbReference>
<dbReference type="PANTHER" id="PTHR43020">
    <property type="entry name" value="CDK5 REGULATORY SUBUNIT-ASSOCIATED PROTEIN 1"/>
    <property type="match status" value="1"/>
</dbReference>
<evidence type="ECO:0000256" key="4">
    <source>
        <dbReference type="ARBA" id="ARBA00022691"/>
    </source>
</evidence>
<accession>A0A2H0MPL8</accession>
<evidence type="ECO:0000256" key="1">
    <source>
        <dbReference type="ARBA" id="ARBA00001966"/>
    </source>
</evidence>
<dbReference type="GO" id="GO:0035597">
    <property type="term" value="F:tRNA-2-methylthio-N(6)-dimethylallyladenosine(37) synthase activity"/>
    <property type="evidence" value="ECO:0007669"/>
    <property type="project" value="TreeGrafter"/>
</dbReference>
<dbReference type="SUPFAM" id="SSF102114">
    <property type="entry name" value="Radical SAM enzymes"/>
    <property type="match status" value="1"/>
</dbReference>
<dbReference type="InterPro" id="IPR020612">
    <property type="entry name" value="Methylthiotransferase_CS"/>
</dbReference>